<reference evidence="1" key="1">
    <citation type="submission" date="2013-07" db="EMBL/GenBank/DDBJ databases">
        <title>Sub-species coevolution in mutualistic symbiosis.</title>
        <authorList>
            <person name="Murfin K."/>
            <person name="Klassen J."/>
            <person name="Lee M."/>
            <person name="Forst S."/>
            <person name="Stock P."/>
            <person name="Goodrich-Blair H."/>
        </authorList>
    </citation>
    <scope>NUCLEOTIDE SEQUENCE [LARGE SCALE GENOMIC DNA]</scope>
    <source>
        <strain evidence="1">Oregonense</strain>
    </source>
</reference>
<dbReference type="HOGENOM" id="CLU_2573087_0_0_6"/>
<evidence type="ECO:0000313" key="2">
    <source>
        <dbReference type="Proteomes" id="UP000028483"/>
    </source>
</evidence>
<accession>A0A077NSU5</accession>
<dbReference type="Proteomes" id="UP000028483">
    <property type="component" value="Unassembled WGS sequence"/>
</dbReference>
<protein>
    <submittedName>
        <fullName evidence="1">Uncharacterized protein</fullName>
    </submittedName>
</protein>
<comment type="caution">
    <text evidence="1">The sequence shown here is derived from an EMBL/GenBank/DDBJ whole genome shotgun (WGS) entry which is preliminary data.</text>
</comment>
<dbReference type="AlphaFoldDB" id="A0A077NSU5"/>
<dbReference type="EMBL" id="CBSX010000081">
    <property type="protein sequence ID" value="CDH05142.1"/>
    <property type="molecule type" value="Genomic_DNA"/>
</dbReference>
<evidence type="ECO:0000313" key="1">
    <source>
        <dbReference type="EMBL" id="CDH05142.1"/>
    </source>
</evidence>
<organism evidence="1 2">
    <name type="scientific">Xenorhabdus bovienii str. oregonense</name>
    <dbReference type="NCBI Taxonomy" id="1398202"/>
    <lineage>
        <taxon>Bacteria</taxon>
        <taxon>Pseudomonadati</taxon>
        <taxon>Pseudomonadota</taxon>
        <taxon>Gammaproteobacteria</taxon>
        <taxon>Enterobacterales</taxon>
        <taxon>Morganellaceae</taxon>
        <taxon>Xenorhabdus</taxon>
    </lineage>
</organism>
<gene>
    <name evidence="1" type="ORF">XBO1_1710063</name>
</gene>
<name>A0A077NSU5_XENBV</name>
<sequence length="75" mass="8677">MPRCYTEKCSTAKKIETLFRVVPPSLHLALGMTEKEEKAERRALMREHQCSELEVAILVVRKMDIARGLQVDFNM</sequence>
<proteinExistence type="predicted"/>